<dbReference type="EMBL" id="CP003542">
    <property type="protein sequence ID" value="AFP83803.1"/>
    <property type="molecule type" value="Genomic_DNA"/>
</dbReference>
<dbReference type="AlphaFoldDB" id="J7GYW7"/>
<proteinExistence type="predicted"/>
<dbReference type="KEGG" id="crc:A33Y_0166"/>
<dbReference type="HOGENOM" id="CLU_215738_0_0_6"/>
<gene>
    <name evidence="1" type="ORF">A33Y_0166</name>
</gene>
<name>J7GYW7_CARRU</name>
<dbReference type="RefSeq" id="WP_014887104.1">
    <property type="nucleotide sequence ID" value="NC_018415.1"/>
</dbReference>
<dbReference type="PATRIC" id="fig|1202537.3.peg.138"/>
<dbReference type="Proteomes" id="UP000003931">
    <property type="component" value="Chromosome"/>
</dbReference>
<evidence type="ECO:0000313" key="1">
    <source>
        <dbReference type="EMBL" id="AFP83803.1"/>
    </source>
</evidence>
<organism evidence="1 2">
    <name type="scientific">Candidatus Carsonella ruddii CS isolate Thao2000</name>
    <dbReference type="NCBI Taxonomy" id="1202537"/>
    <lineage>
        <taxon>Bacteria</taxon>
        <taxon>Pseudomonadati</taxon>
        <taxon>Pseudomonadota</taxon>
        <taxon>Gammaproteobacteria</taxon>
        <taxon>Oceanospirillales</taxon>
        <taxon>Halomonadaceae</taxon>
        <taxon>Zymobacter group</taxon>
        <taxon>Candidatus Carsonella</taxon>
    </lineage>
</organism>
<sequence>MEKFLVKKIIRKIKKKKINNLSKIYSFLDKITFLNKKRISKYKSLLCKL</sequence>
<reference evidence="1 2" key="1">
    <citation type="journal article" date="2012" name="Mol. Biol. Evol.">
        <title>Genome reduction and co-evolution between the primary and secondary bacterial symbionts of psyllids.</title>
        <authorList>
            <person name="Sloan D.B."/>
            <person name="Moran N.A."/>
        </authorList>
    </citation>
    <scope>NUCLEOTIDE SEQUENCE [LARGE SCALE GENOMIC DNA]</scope>
    <source>
        <strain evidence="1 2">CS</strain>
    </source>
</reference>
<evidence type="ECO:0000313" key="2">
    <source>
        <dbReference type="Proteomes" id="UP000003931"/>
    </source>
</evidence>
<accession>J7GYW7</accession>
<protein>
    <submittedName>
        <fullName evidence="1">Uncharacterized protein</fullName>
    </submittedName>
</protein>